<comment type="caution">
    <text evidence="3">The sequence shown here is derived from an EMBL/GenBank/DDBJ whole genome shotgun (WGS) entry which is preliminary data.</text>
</comment>
<feature type="compositionally biased region" description="Acidic residues" evidence="1">
    <location>
        <begin position="382"/>
        <end position="398"/>
    </location>
</feature>
<keyword evidence="4" id="KW-1185">Reference proteome</keyword>
<evidence type="ECO:0000259" key="2">
    <source>
        <dbReference type="Pfam" id="PF24054"/>
    </source>
</evidence>
<proteinExistence type="predicted"/>
<feature type="region of interest" description="Disordered" evidence="1">
    <location>
        <begin position="757"/>
        <end position="852"/>
    </location>
</feature>
<organism evidence="3 4">
    <name type="scientific">Dichotomopilus funicola</name>
    <dbReference type="NCBI Taxonomy" id="1934379"/>
    <lineage>
        <taxon>Eukaryota</taxon>
        <taxon>Fungi</taxon>
        <taxon>Dikarya</taxon>
        <taxon>Ascomycota</taxon>
        <taxon>Pezizomycotina</taxon>
        <taxon>Sordariomycetes</taxon>
        <taxon>Sordariomycetidae</taxon>
        <taxon>Sordariales</taxon>
        <taxon>Chaetomiaceae</taxon>
        <taxon>Dichotomopilus</taxon>
    </lineage>
</organism>
<feature type="compositionally biased region" description="Acidic residues" evidence="1">
    <location>
        <begin position="549"/>
        <end position="560"/>
    </location>
</feature>
<feature type="compositionally biased region" description="Polar residues" evidence="1">
    <location>
        <begin position="680"/>
        <end position="692"/>
    </location>
</feature>
<dbReference type="GeneID" id="87815071"/>
<reference evidence="3" key="2">
    <citation type="submission" date="2023-05" db="EMBL/GenBank/DDBJ databases">
        <authorList>
            <consortium name="Lawrence Berkeley National Laboratory"/>
            <person name="Steindorff A."/>
            <person name="Hensen N."/>
            <person name="Bonometti L."/>
            <person name="Westerberg I."/>
            <person name="Brannstrom I.O."/>
            <person name="Guillou S."/>
            <person name="Cros-Aarteil S."/>
            <person name="Calhoun S."/>
            <person name="Haridas S."/>
            <person name="Kuo A."/>
            <person name="Mondo S."/>
            <person name="Pangilinan J."/>
            <person name="Riley R."/>
            <person name="Labutti K."/>
            <person name="Andreopoulos B."/>
            <person name="Lipzen A."/>
            <person name="Chen C."/>
            <person name="Yanf M."/>
            <person name="Daum C."/>
            <person name="Ng V."/>
            <person name="Clum A."/>
            <person name="Ohm R."/>
            <person name="Martin F."/>
            <person name="Silar P."/>
            <person name="Natvig D."/>
            <person name="Lalanne C."/>
            <person name="Gautier V."/>
            <person name="Ament-Velasquez S.L."/>
            <person name="Kruys A."/>
            <person name="Hutchinson M.I."/>
            <person name="Powell A.J."/>
            <person name="Barry K."/>
            <person name="Miller A.N."/>
            <person name="Grigoriev I.V."/>
            <person name="Debuchy R."/>
            <person name="Gladieux P."/>
            <person name="Thoren M.H."/>
            <person name="Johannesson H."/>
        </authorList>
    </citation>
    <scope>NUCLEOTIDE SEQUENCE</scope>
    <source>
        <strain evidence="3">CBS 141.50</strain>
    </source>
</reference>
<evidence type="ECO:0000313" key="3">
    <source>
        <dbReference type="EMBL" id="KAK4140011.1"/>
    </source>
</evidence>
<feature type="region of interest" description="Disordered" evidence="1">
    <location>
        <begin position="178"/>
        <end position="208"/>
    </location>
</feature>
<evidence type="ECO:0000313" key="4">
    <source>
        <dbReference type="Proteomes" id="UP001302676"/>
    </source>
</evidence>
<feature type="region of interest" description="Disordered" evidence="1">
    <location>
        <begin position="630"/>
        <end position="649"/>
    </location>
</feature>
<feature type="region of interest" description="Disordered" evidence="1">
    <location>
        <begin position="1051"/>
        <end position="1097"/>
    </location>
</feature>
<feature type="compositionally biased region" description="Acidic residues" evidence="1">
    <location>
        <begin position="183"/>
        <end position="208"/>
    </location>
</feature>
<feature type="region of interest" description="Disordered" evidence="1">
    <location>
        <begin position="359"/>
        <end position="615"/>
    </location>
</feature>
<feature type="compositionally biased region" description="Polar residues" evidence="1">
    <location>
        <begin position="561"/>
        <end position="576"/>
    </location>
</feature>
<feature type="region of interest" description="Disordered" evidence="1">
    <location>
        <begin position="997"/>
        <end position="1023"/>
    </location>
</feature>
<feature type="compositionally biased region" description="Acidic residues" evidence="1">
    <location>
        <begin position="455"/>
        <end position="509"/>
    </location>
</feature>
<sequence>MRETNNIRLRLVVRRHSLPEVRVVFPVRLDADPTIANLLEQVNEIIPLESNNWGLEDYSVELRDAGGHGFDCLHFQPVSLTLKNDEEVFIRPLDTGDRRKRRLTGRDQISTDGKHLIDGIAFGRPRLRTPRDRPVVDIPPLKRRRITYDNEEGEIEPPQLLLTERGEVERPRHTVRFDLASAEPEEAEEEDEDFVINESDEEDAEDDLDQADLEDELRDLQAENEESTNDKRLPAAGEGRPVGLDLQTLENIANLRAAFPTAGFEACEKSLAKSGGDARNAYLDLQTEHRPRVALNDILPDAPTDAAAAEDAEDESDAESVASMVKHFDQHGFPSGSILAGTAAAQIAEVMRQSGHAVKLPVHTKFDEDTAGQGPTPREEAAGESDADAAAAADDDDSESYHESDGGSESGDESDDDSESNDGSESDSGPEVASSKLPGGPGATPDGDVTSPTSEESDHEGNDDEDSSEDSDDEAASGDDGENESDESEDSSQADGSDVDDESDSDFDNDNASGSNTNEDPDDVSGTSEGAPDVDSEDSSASGKASQESESDDDSSDESANDTTKPITSPAKTTQARPLEVQDDNRLGPAMRPAEPGIPVPPGQGKTATKKRNARRRLAIAAKKAVARGELLLPTSEPKPPPTAEPIKTVPSFADKKAALLKVLGAIPMDALEQALLPNVDTNGPSQPQKPTDVTPKPDLTQQPDEKPTVEVNPDAWRDKIVYRAVECCQEGVELSEPPFPFVQRWDPQQQFFYKHDRTSGGRSKRKQHDQDVFVDGGKASGKKRRKSNWDSSYYETDRDDEQSYTNPDDTVLNYDDEPSELQAPGQSWEETEGVQEEDDLPTLPPDVTHLPLLAPGKARPGMIITWNQWLLSKGTNWQPQVSPLTGVVVEVFDDNQLQVRLAKRDRNLDRNERTYDDDGNRVYDKFELPGADEDSEGLAEEGYRDLDFADLIEPRILQPVPDTAATGVSELPCGVQDKAIPEGELPDVEHGAEEAQLGSDKNGTVPGPIPQITQTNPDTPISEDRRHEISLLINNAGFRKDVDPSVAKMAENDLDLSSPSRQLEEMTHEATLLSQDPDSLDESNPKLPSEIPSHDLESHPTVVFEPFHGFSDAASEVPTERQVAYPKLALPPSETDSMPSGRRQVDPDFSIDLGGDSFHDPEDPTLTSRSTIGLHNSDELDLPARKAEFDAESDAESDLSLSDIWGSAPPQSSKSPNKRVAPTISLSKRNVAPDPEYERAMQRLDSDDISEADDNDDRENMSELAQKLVDKPIVKPSPKKQDPGMPKKTITRIKAEQSSPHTVRLPGPSPKTTGKSGSPFVIPQGSQVVSLLTSSPEPELEEDYAEDSIDETYNEPDMPTGAGWVRKSGTQRGAVRVLMSPSTKAASGAAPASKPSADKKTTAVLSSLLRAKKKVLSNVL</sequence>
<dbReference type="Pfam" id="PF24054">
    <property type="entry name" value="DUF7357"/>
    <property type="match status" value="1"/>
</dbReference>
<dbReference type="RefSeq" id="XP_062633382.1">
    <property type="nucleotide sequence ID" value="XM_062778458.1"/>
</dbReference>
<feature type="compositionally biased region" description="Low complexity" evidence="1">
    <location>
        <begin position="1381"/>
        <end position="1396"/>
    </location>
</feature>
<feature type="region of interest" description="Disordered" evidence="1">
    <location>
        <begin position="1381"/>
        <end position="1402"/>
    </location>
</feature>
<feature type="compositionally biased region" description="Basic and acidic residues" evidence="1">
    <location>
        <begin position="1237"/>
        <end position="1247"/>
    </location>
</feature>
<evidence type="ECO:0000256" key="1">
    <source>
        <dbReference type="SAM" id="MobiDB-lite"/>
    </source>
</evidence>
<protein>
    <recommendedName>
        <fullName evidence="2">DUF7357 domain-containing protein</fullName>
    </recommendedName>
</protein>
<feature type="compositionally biased region" description="Acidic residues" evidence="1">
    <location>
        <begin position="830"/>
        <end position="841"/>
    </location>
</feature>
<feature type="compositionally biased region" description="Polar residues" evidence="1">
    <location>
        <begin position="1166"/>
        <end position="1175"/>
    </location>
</feature>
<feature type="domain" description="DUF7357" evidence="2">
    <location>
        <begin position="7"/>
        <end position="140"/>
    </location>
</feature>
<feature type="region of interest" description="Disordered" evidence="1">
    <location>
        <begin position="1114"/>
        <end position="1367"/>
    </location>
</feature>
<feature type="compositionally biased region" description="Basic and acidic residues" evidence="1">
    <location>
        <begin position="1177"/>
        <end position="1190"/>
    </location>
</feature>
<name>A0AAN6UY55_9PEZI</name>
<feature type="compositionally biased region" description="Acidic residues" evidence="1">
    <location>
        <begin position="1248"/>
        <end position="1258"/>
    </location>
</feature>
<accession>A0AAN6UY55</accession>
<feature type="compositionally biased region" description="Acidic residues" evidence="1">
    <location>
        <begin position="410"/>
        <end position="425"/>
    </location>
</feature>
<dbReference type="EMBL" id="MU853643">
    <property type="protein sequence ID" value="KAK4140011.1"/>
    <property type="molecule type" value="Genomic_DNA"/>
</dbReference>
<dbReference type="InterPro" id="IPR055781">
    <property type="entry name" value="DUF7357"/>
</dbReference>
<gene>
    <name evidence="3" type="ORF">C8A04DRAFT_15367</name>
</gene>
<feature type="compositionally biased region" description="Acidic residues" evidence="1">
    <location>
        <begin position="1339"/>
        <end position="1355"/>
    </location>
</feature>
<reference evidence="3" key="1">
    <citation type="journal article" date="2023" name="Mol. Phylogenet. Evol.">
        <title>Genome-scale phylogeny and comparative genomics of the fungal order Sordariales.</title>
        <authorList>
            <person name="Hensen N."/>
            <person name="Bonometti L."/>
            <person name="Westerberg I."/>
            <person name="Brannstrom I.O."/>
            <person name="Guillou S."/>
            <person name="Cros-Aarteil S."/>
            <person name="Calhoun S."/>
            <person name="Haridas S."/>
            <person name="Kuo A."/>
            <person name="Mondo S."/>
            <person name="Pangilinan J."/>
            <person name="Riley R."/>
            <person name="LaButti K."/>
            <person name="Andreopoulos B."/>
            <person name="Lipzen A."/>
            <person name="Chen C."/>
            <person name="Yan M."/>
            <person name="Daum C."/>
            <person name="Ng V."/>
            <person name="Clum A."/>
            <person name="Steindorff A."/>
            <person name="Ohm R.A."/>
            <person name="Martin F."/>
            <person name="Silar P."/>
            <person name="Natvig D.O."/>
            <person name="Lalanne C."/>
            <person name="Gautier V."/>
            <person name="Ament-Velasquez S.L."/>
            <person name="Kruys A."/>
            <person name="Hutchinson M.I."/>
            <person name="Powell A.J."/>
            <person name="Barry K."/>
            <person name="Miller A.N."/>
            <person name="Grigoriev I.V."/>
            <person name="Debuchy R."/>
            <person name="Gladieux P."/>
            <person name="Hiltunen Thoren M."/>
            <person name="Johannesson H."/>
        </authorList>
    </citation>
    <scope>NUCLEOTIDE SEQUENCE</scope>
    <source>
        <strain evidence="3">CBS 141.50</strain>
    </source>
</reference>
<feature type="region of interest" description="Disordered" evidence="1">
    <location>
        <begin position="677"/>
        <end position="713"/>
    </location>
</feature>
<dbReference type="Proteomes" id="UP001302676">
    <property type="component" value="Unassembled WGS sequence"/>
</dbReference>